<comment type="caution">
    <text evidence="1">The sequence shown here is derived from an EMBL/GenBank/DDBJ whole genome shotgun (WGS) entry which is preliminary data.</text>
</comment>
<sequence>MLFEKEKSVSSILSQEHLSAISTASVNHKAALIRDLVYNAMAI</sequence>
<evidence type="ECO:0000313" key="2">
    <source>
        <dbReference type="Proteomes" id="UP000004525"/>
    </source>
</evidence>
<accession>C2JU20</accession>
<organism evidence="1 2">
    <name type="scientific">Lacticaseibacillus rhamnosus (strain LMS2-1)</name>
    <dbReference type="NCBI Taxonomy" id="525361"/>
    <lineage>
        <taxon>Bacteria</taxon>
        <taxon>Bacillati</taxon>
        <taxon>Bacillota</taxon>
        <taxon>Bacilli</taxon>
        <taxon>Lactobacillales</taxon>
        <taxon>Lactobacillaceae</taxon>
        <taxon>Lacticaseibacillus</taxon>
    </lineage>
</organism>
<dbReference type="Proteomes" id="UP000004525">
    <property type="component" value="Unassembled WGS sequence"/>
</dbReference>
<protein>
    <submittedName>
        <fullName evidence="1">Uncharacterized protein</fullName>
    </submittedName>
</protein>
<name>C2JU20_LACRM</name>
<keyword evidence="2" id="KW-1185">Reference proteome</keyword>
<reference evidence="1" key="1">
    <citation type="submission" date="2009-01" db="EMBL/GenBank/DDBJ databases">
        <authorList>
            <person name="Qin X."/>
            <person name="Bachman B."/>
            <person name="Battles P."/>
            <person name="Bell A."/>
            <person name="Bess C."/>
            <person name="Bickham C."/>
            <person name="Chaboub L."/>
            <person name="Chen D."/>
            <person name="Coyle M."/>
            <person name="Deiros D.R."/>
            <person name="Dinh H."/>
            <person name="Forbes L."/>
            <person name="Fowler G."/>
            <person name="Francisco L."/>
            <person name="Fu Q."/>
            <person name="Gubbala S."/>
            <person name="Hale W."/>
            <person name="Han Y."/>
            <person name="Hemphill L."/>
            <person name="Highlander S.K."/>
            <person name="Hirani K."/>
            <person name="Hogues M."/>
            <person name="Jackson L."/>
            <person name="Jakkamsetti A."/>
            <person name="Javaid M."/>
            <person name="Jiang H."/>
            <person name="Korchina V."/>
            <person name="Kovar C."/>
            <person name="Lara F."/>
            <person name="Lee S."/>
            <person name="Mata R."/>
            <person name="Mathew T."/>
            <person name="Moen C."/>
            <person name="Morales K."/>
            <person name="Munidasa M."/>
            <person name="Nazareth L."/>
            <person name="Ngo R."/>
            <person name="Nguyen L."/>
            <person name="Okwuonu G."/>
            <person name="Ongeri F."/>
            <person name="Patil S."/>
            <person name="Petrosino J."/>
            <person name="Pham C."/>
            <person name="Pham P."/>
            <person name="Pu L.-L."/>
            <person name="Puazo M."/>
            <person name="Raj R."/>
            <person name="Reid J."/>
            <person name="Rouhana J."/>
            <person name="Saada N."/>
            <person name="Shang Y."/>
            <person name="Simmons D."/>
            <person name="Thornton R."/>
            <person name="Warren J."/>
            <person name="Weissenberger G."/>
            <person name="Zhang J."/>
            <person name="Zhang L."/>
            <person name="Zhou C."/>
            <person name="Zhu D."/>
            <person name="Muzny D."/>
            <person name="Worley K."/>
            <person name="Gibbs R."/>
        </authorList>
    </citation>
    <scope>NUCLEOTIDE SEQUENCE [LARGE SCALE GENOMIC DNA]</scope>
    <source>
        <strain evidence="1">LMS2-1</strain>
    </source>
</reference>
<dbReference type="EMBL" id="ACIZ01000019">
    <property type="protein sequence ID" value="EEN81413.1"/>
    <property type="molecule type" value="Genomic_DNA"/>
</dbReference>
<evidence type="ECO:0000313" key="1">
    <source>
        <dbReference type="EMBL" id="EEN81413.1"/>
    </source>
</evidence>
<proteinExistence type="predicted"/>
<dbReference type="AlphaFoldDB" id="C2JU20"/>
<dbReference type="HOGENOM" id="CLU_3235326_0_0_9"/>
<gene>
    <name evidence="1" type="ORF">HMPREF0539_0404</name>
</gene>